<dbReference type="Gene3D" id="3.10.180.10">
    <property type="entry name" value="2,3-Dihydroxybiphenyl 1,2-Dioxygenase, domain 1"/>
    <property type="match status" value="1"/>
</dbReference>
<proteinExistence type="predicted"/>
<keyword evidence="3" id="KW-1185">Reference proteome</keyword>
<dbReference type="RefSeq" id="XP_033662314.1">
    <property type="nucleotide sequence ID" value="XM_033808905.1"/>
</dbReference>
<evidence type="ECO:0000313" key="3">
    <source>
        <dbReference type="Proteomes" id="UP000799537"/>
    </source>
</evidence>
<dbReference type="SUPFAM" id="SSF54593">
    <property type="entry name" value="Glyoxalase/Bleomycin resistance protein/Dihydroxybiphenyl dioxygenase"/>
    <property type="match status" value="1"/>
</dbReference>
<feature type="domain" description="VOC" evidence="1">
    <location>
        <begin position="16"/>
        <end position="151"/>
    </location>
</feature>
<gene>
    <name evidence="2" type="ORF">M409DRAFT_28156</name>
</gene>
<dbReference type="Proteomes" id="UP000799537">
    <property type="component" value="Unassembled WGS sequence"/>
</dbReference>
<dbReference type="AlphaFoldDB" id="A0A6A6C346"/>
<evidence type="ECO:0000259" key="1">
    <source>
        <dbReference type="PROSITE" id="PS51819"/>
    </source>
</evidence>
<dbReference type="PROSITE" id="PS51819">
    <property type="entry name" value="VOC"/>
    <property type="match status" value="1"/>
</dbReference>
<dbReference type="EMBL" id="ML993619">
    <property type="protein sequence ID" value="KAF2161425.1"/>
    <property type="molecule type" value="Genomic_DNA"/>
</dbReference>
<dbReference type="InterPro" id="IPR029068">
    <property type="entry name" value="Glyas_Bleomycin-R_OHBP_Dase"/>
</dbReference>
<organism evidence="2 3">
    <name type="scientific">Zasmidium cellare ATCC 36951</name>
    <dbReference type="NCBI Taxonomy" id="1080233"/>
    <lineage>
        <taxon>Eukaryota</taxon>
        <taxon>Fungi</taxon>
        <taxon>Dikarya</taxon>
        <taxon>Ascomycota</taxon>
        <taxon>Pezizomycotina</taxon>
        <taxon>Dothideomycetes</taxon>
        <taxon>Dothideomycetidae</taxon>
        <taxon>Mycosphaerellales</taxon>
        <taxon>Mycosphaerellaceae</taxon>
        <taxon>Zasmidium</taxon>
    </lineage>
</organism>
<protein>
    <recommendedName>
        <fullName evidence="1">VOC domain-containing protein</fullName>
    </recommendedName>
</protein>
<dbReference type="InterPro" id="IPR037523">
    <property type="entry name" value="VOC_core"/>
</dbReference>
<evidence type="ECO:0000313" key="2">
    <source>
        <dbReference type="EMBL" id="KAF2161425.1"/>
    </source>
</evidence>
<sequence length="163" mass="17911">MSQTTDHDPAAPCSVDVGIDIPSVALMNQTLDFYINGIGFEDLGHIDIDLAHLNIGPVKVQALRFGNSSFKLKHDMRVDRPDAPRAEVPNLTHYATIRVKDIQRTTARLQALEPKPLMLIPPGEASTKQGAKVKFAFFVDPVGTQIEIVEGRPWVGTKNDDVV</sequence>
<reference evidence="2" key="1">
    <citation type="journal article" date="2020" name="Stud. Mycol.">
        <title>101 Dothideomycetes genomes: a test case for predicting lifestyles and emergence of pathogens.</title>
        <authorList>
            <person name="Haridas S."/>
            <person name="Albert R."/>
            <person name="Binder M."/>
            <person name="Bloem J."/>
            <person name="Labutti K."/>
            <person name="Salamov A."/>
            <person name="Andreopoulos B."/>
            <person name="Baker S."/>
            <person name="Barry K."/>
            <person name="Bills G."/>
            <person name="Bluhm B."/>
            <person name="Cannon C."/>
            <person name="Castanera R."/>
            <person name="Culley D."/>
            <person name="Daum C."/>
            <person name="Ezra D."/>
            <person name="Gonzalez J."/>
            <person name="Henrissat B."/>
            <person name="Kuo A."/>
            <person name="Liang C."/>
            <person name="Lipzen A."/>
            <person name="Lutzoni F."/>
            <person name="Magnuson J."/>
            <person name="Mondo S."/>
            <person name="Nolan M."/>
            <person name="Ohm R."/>
            <person name="Pangilinan J."/>
            <person name="Park H.-J."/>
            <person name="Ramirez L."/>
            <person name="Alfaro M."/>
            <person name="Sun H."/>
            <person name="Tritt A."/>
            <person name="Yoshinaga Y."/>
            <person name="Zwiers L.-H."/>
            <person name="Turgeon B."/>
            <person name="Goodwin S."/>
            <person name="Spatafora J."/>
            <person name="Crous P."/>
            <person name="Grigoriev I."/>
        </authorList>
    </citation>
    <scope>NUCLEOTIDE SEQUENCE</scope>
    <source>
        <strain evidence="2">ATCC 36951</strain>
    </source>
</reference>
<name>A0A6A6C346_ZASCE</name>
<accession>A0A6A6C346</accession>
<dbReference type="GeneID" id="54562177"/>